<dbReference type="GO" id="GO:0005737">
    <property type="term" value="C:cytoplasm"/>
    <property type="evidence" value="ECO:0007669"/>
    <property type="project" value="TreeGrafter"/>
</dbReference>
<protein>
    <recommendedName>
        <fullName evidence="7">Protein kinase domain-containing protein</fullName>
    </recommendedName>
</protein>
<dbReference type="GO" id="GO:0005634">
    <property type="term" value="C:nucleus"/>
    <property type="evidence" value="ECO:0007669"/>
    <property type="project" value="TreeGrafter"/>
</dbReference>
<dbReference type="PANTHER" id="PTHR11042">
    <property type="entry name" value="EUKARYOTIC TRANSLATION INITIATION FACTOR 2-ALPHA KINASE EIF2-ALPHA KINASE -RELATED"/>
    <property type="match status" value="1"/>
</dbReference>
<dbReference type="Gene3D" id="3.30.200.20">
    <property type="entry name" value="Phosphorylase Kinase, domain 1"/>
    <property type="match status" value="1"/>
</dbReference>
<dbReference type="PROSITE" id="PS00107">
    <property type="entry name" value="PROTEIN_KINASE_ATP"/>
    <property type="match status" value="1"/>
</dbReference>
<dbReference type="GO" id="GO:0004672">
    <property type="term" value="F:protein kinase activity"/>
    <property type="evidence" value="ECO:0007669"/>
    <property type="project" value="InterPro"/>
</dbReference>
<dbReference type="GO" id="GO:0017148">
    <property type="term" value="P:negative regulation of translation"/>
    <property type="evidence" value="ECO:0007669"/>
    <property type="project" value="UniProtKB-KW"/>
</dbReference>
<dbReference type="PROSITE" id="PS50011">
    <property type="entry name" value="PROTEIN_KINASE_DOM"/>
    <property type="match status" value="1"/>
</dbReference>
<dbReference type="InterPro" id="IPR011009">
    <property type="entry name" value="Kinase-like_dom_sf"/>
</dbReference>
<evidence type="ECO:0000256" key="4">
    <source>
        <dbReference type="ARBA" id="ARBA00022840"/>
    </source>
</evidence>
<dbReference type="EMBL" id="HBFR01016004">
    <property type="protein sequence ID" value="CAD8884455.1"/>
    <property type="molecule type" value="Transcribed_RNA"/>
</dbReference>
<accession>A0A7S1BEM5</accession>
<evidence type="ECO:0000256" key="2">
    <source>
        <dbReference type="ARBA" id="ARBA00022741"/>
    </source>
</evidence>
<evidence type="ECO:0000256" key="3">
    <source>
        <dbReference type="ARBA" id="ARBA00022777"/>
    </source>
</evidence>
<evidence type="ECO:0000256" key="6">
    <source>
        <dbReference type="PROSITE-ProRule" id="PRU10141"/>
    </source>
</evidence>
<gene>
    <name evidence="8" type="ORF">CHYS00102_LOCUS11652</name>
</gene>
<evidence type="ECO:0000256" key="5">
    <source>
        <dbReference type="ARBA" id="ARBA00023193"/>
    </source>
</evidence>
<evidence type="ECO:0000313" key="8">
    <source>
        <dbReference type="EMBL" id="CAD8884455.1"/>
    </source>
</evidence>
<keyword evidence="3" id="KW-0418">Kinase</keyword>
<evidence type="ECO:0000256" key="1">
    <source>
        <dbReference type="ARBA" id="ARBA00022679"/>
    </source>
</evidence>
<dbReference type="AlphaFoldDB" id="A0A7S1BEM5"/>
<name>A0A7S1BEM5_9STRA</name>
<keyword evidence="1" id="KW-0808">Transferase</keyword>
<dbReference type="InterPro" id="IPR017441">
    <property type="entry name" value="Protein_kinase_ATP_BS"/>
</dbReference>
<dbReference type="Pfam" id="PF00069">
    <property type="entry name" value="Pkinase"/>
    <property type="match status" value="1"/>
</dbReference>
<dbReference type="InterPro" id="IPR050339">
    <property type="entry name" value="CC_SR_Kinase"/>
</dbReference>
<reference evidence="8" key="1">
    <citation type="submission" date="2021-01" db="EMBL/GenBank/DDBJ databases">
        <authorList>
            <person name="Corre E."/>
            <person name="Pelletier E."/>
            <person name="Niang G."/>
            <person name="Scheremetjew M."/>
            <person name="Finn R."/>
            <person name="Kale V."/>
            <person name="Holt S."/>
            <person name="Cochrane G."/>
            <person name="Meng A."/>
            <person name="Brown T."/>
            <person name="Cohen L."/>
        </authorList>
    </citation>
    <scope>NUCLEOTIDE SEQUENCE</scope>
    <source>
        <strain evidence="8">308</strain>
    </source>
</reference>
<dbReference type="InterPro" id="IPR000719">
    <property type="entry name" value="Prot_kinase_dom"/>
</dbReference>
<dbReference type="GO" id="GO:0005524">
    <property type="term" value="F:ATP binding"/>
    <property type="evidence" value="ECO:0007669"/>
    <property type="project" value="UniProtKB-UniRule"/>
</dbReference>
<feature type="binding site" evidence="6">
    <location>
        <position position="41"/>
    </location>
    <ligand>
        <name>ATP</name>
        <dbReference type="ChEBI" id="CHEBI:30616"/>
    </ligand>
</feature>
<keyword evidence="5" id="KW-0652">Protein synthesis inhibitor</keyword>
<proteinExistence type="predicted"/>
<dbReference type="SUPFAM" id="SSF56112">
    <property type="entry name" value="Protein kinase-like (PK-like)"/>
    <property type="match status" value="1"/>
</dbReference>
<keyword evidence="4 6" id="KW-0067">ATP-binding</keyword>
<feature type="domain" description="Protein kinase" evidence="7">
    <location>
        <begin position="11"/>
        <end position="159"/>
    </location>
</feature>
<organism evidence="8">
    <name type="scientific">Corethron hystrix</name>
    <dbReference type="NCBI Taxonomy" id="216773"/>
    <lineage>
        <taxon>Eukaryota</taxon>
        <taxon>Sar</taxon>
        <taxon>Stramenopiles</taxon>
        <taxon>Ochrophyta</taxon>
        <taxon>Bacillariophyta</taxon>
        <taxon>Coscinodiscophyceae</taxon>
        <taxon>Corethrophycidae</taxon>
        <taxon>Corethrales</taxon>
        <taxon>Corethraceae</taxon>
        <taxon>Corethron</taxon>
    </lineage>
</organism>
<sequence length="159" mass="18221">MVRYDRYRSEFSNESELGRGGFGLVYRCRNTLDGRDYAIKKIRITSRLKHLDKEGLAAKLKRVLREVNVLAMLYHPNVVRYFTTWIELDVDYEGSTINRPGNGEGGSYYVAQEAGESTLESFVSHAGPEEFERKNDDDILLYDTSCSSSTTDQRSILFL</sequence>
<evidence type="ECO:0000259" key="7">
    <source>
        <dbReference type="PROSITE" id="PS50011"/>
    </source>
</evidence>
<keyword evidence="2 6" id="KW-0547">Nucleotide-binding</keyword>